<dbReference type="AlphaFoldDB" id="A0AAN6E684"/>
<dbReference type="Proteomes" id="UP001203852">
    <property type="component" value="Unassembled WGS sequence"/>
</dbReference>
<dbReference type="PRINTS" id="PR00081">
    <property type="entry name" value="GDHRDH"/>
</dbReference>
<dbReference type="InterPro" id="IPR002347">
    <property type="entry name" value="SDR_fam"/>
</dbReference>
<dbReference type="PANTHER" id="PTHR43157">
    <property type="entry name" value="PHOSPHATIDYLINOSITOL-GLYCAN BIOSYNTHESIS CLASS F PROTEIN-RELATED"/>
    <property type="match status" value="1"/>
</dbReference>
<name>A0AAN6E684_9EURO</name>
<accession>A0AAN6E684</accession>
<keyword evidence="4" id="KW-1185">Reference proteome</keyword>
<proteinExistence type="inferred from homology"/>
<gene>
    <name evidence="3" type="ORF">EDD36DRAFT_460471</name>
</gene>
<dbReference type="Gene3D" id="3.40.50.720">
    <property type="entry name" value="NAD(P)-binding Rossmann-like Domain"/>
    <property type="match status" value="1"/>
</dbReference>
<comment type="caution">
    <text evidence="3">The sequence shown here is derived from an EMBL/GenBank/DDBJ whole genome shotgun (WGS) entry which is preliminary data.</text>
</comment>
<protein>
    <submittedName>
        <fullName evidence="3">Short-chain dehydrogenase</fullName>
    </submittedName>
</protein>
<organism evidence="3 4">
    <name type="scientific">Exophiala viscosa</name>
    <dbReference type="NCBI Taxonomy" id="2486360"/>
    <lineage>
        <taxon>Eukaryota</taxon>
        <taxon>Fungi</taxon>
        <taxon>Dikarya</taxon>
        <taxon>Ascomycota</taxon>
        <taxon>Pezizomycotina</taxon>
        <taxon>Eurotiomycetes</taxon>
        <taxon>Chaetothyriomycetidae</taxon>
        <taxon>Chaetothyriales</taxon>
        <taxon>Herpotrichiellaceae</taxon>
        <taxon>Exophiala</taxon>
    </lineage>
</organism>
<evidence type="ECO:0000313" key="3">
    <source>
        <dbReference type="EMBL" id="KAI1618836.1"/>
    </source>
</evidence>
<dbReference type="InterPro" id="IPR036291">
    <property type="entry name" value="NAD(P)-bd_dom_sf"/>
</dbReference>
<keyword evidence="2" id="KW-0560">Oxidoreductase</keyword>
<dbReference type="EMBL" id="MU404350">
    <property type="protein sequence ID" value="KAI1618836.1"/>
    <property type="molecule type" value="Genomic_DNA"/>
</dbReference>
<reference evidence="3" key="1">
    <citation type="journal article" date="2022" name="bioRxiv">
        <title>Deciphering the potential niche of two novel black yeast fungi from a biological soil crust based on their genomes, phenotypes, and melanin regulation.</title>
        <authorList>
            <consortium name="DOE Joint Genome Institute"/>
            <person name="Carr E.C."/>
            <person name="Barton Q."/>
            <person name="Grambo S."/>
            <person name="Sullivan M."/>
            <person name="Renfro C.M."/>
            <person name="Kuo A."/>
            <person name="Pangilinan J."/>
            <person name="Lipzen A."/>
            <person name="Keymanesh K."/>
            <person name="Savage E."/>
            <person name="Barry K."/>
            <person name="Grigoriev I.V."/>
            <person name="Riekhof W.R."/>
            <person name="Harris S.S."/>
        </authorList>
    </citation>
    <scope>NUCLEOTIDE SEQUENCE</scope>
    <source>
        <strain evidence="3">JF 03-4F</strain>
    </source>
</reference>
<dbReference type="PANTHER" id="PTHR43157:SF31">
    <property type="entry name" value="PHOSPHATIDYLINOSITOL-GLYCAN BIOSYNTHESIS CLASS F PROTEIN"/>
    <property type="match status" value="1"/>
</dbReference>
<dbReference type="GO" id="GO:0016491">
    <property type="term" value="F:oxidoreductase activity"/>
    <property type="evidence" value="ECO:0007669"/>
    <property type="project" value="UniProtKB-KW"/>
</dbReference>
<dbReference type="SUPFAM" id="SSF51735">
    <property type="entry name" value="NAD(P)-binding Rossmann-fold domains"/>
    <property type="match status" value="1"/>
</dbReference>
<sequence>MSNLLVLPFHRPTLPPPHSFDGQTVLITGANTGVGREAARHAINLGASKIIMGVRNVSKGEAAKDDIRRTTGAASDAIEVWPLEMGSFDSVKSFAARAEKHVKEGGRLDVAIMNAGLATGLWEQTSDGWEKTIQVNCLSTALLSLKLLPLLKQSKSDTSNSHPGAIAVPHLVIVASDIHQMAKFSERNASNILQALNDKKLWEKTQSVNPLERYAVSKLLDHYITIELANMVAAKDGALPQVIVNCVTPGFCKSQLMSRGEKAPLILRFLQWLVARDVVDGSKTFLDAAMYGVDSHGKYLENEIITHPGKIVTDPDCIKARKQIWQETLNVLGDVDADLDL</sequence>
<dbReference type="Pfam" id="PF00106">
    <property type="entry name" value="adh_short"/>
    <property type="match status" value="1"/>
</dbReference>
<comment type="similarity">
    <text evidence="1">Belongs to the short-chain dehydrogenases/reductases (SDR) family.</text>
</comment>
<evidence type="ECO:0000313" key="4">
    <source>
        <dbReference type="Proteomes" id="UP001203852"/>
    </source>
</evidence>
<evidence type="ECO:0000256" key="1">
    <source>
        <dbReference type="ARBA" id="ARBA00006484"/>
    </source>
</evidence>
<evidence type="ECO:0000256" key="2">
    <source>
        <dbReference type="ARBA" id="ARBA00023002"/>
    </source>
</evidence>